<accession>S3XDT3</accession>
<evidence type="ECO:0000256" key="4">
    <source>
        <dbReference type="PIRNR" id="PIRNR000124"/>
    </source>
</evidence>
<dbReference type="Pfam" id="PF03720">
    <property type="entry name" value="UDPG_MGDP_dh_C"/>
    <property type="match status" value="1"/>
</dbReference>
<comment type="caution">
    <text evidence="6">The sequence shown here is derived from an EMBL/GenBank/DDBJ whole genome shotgun (WGS) entry which is preliminary data.</text>
</comment>
<dbReference type="AlphaFoldDB" id="S3XDT3"/>
<comment type="similarity">
    <text evidence="1 4">Belongs to the UDP-glucose/GDP-mannose dehydrogenase family.</text>
</comment>
<dbReference type="Proteomes" id="UP000014539">
    <property type="component" value="Unassembled WGS sequence"/>
</dbReference>
<dbReference type="InterPro" id="IPR017476">
    <property type="entry name" value="UDP-Glc/GDP-Man"/>
</dbReference>
<dbReference type="SUPFAM" id="SSF51735">
    <property type="entry name" value="NAD(P)-binding Rossmann-fold domains"/>
    <property type="match status" value="1"/>
</dbReference>
<keyword evidence="7" id="KW-1185">Reference proteome</keyword>
<reference evidence="6 7" key="1">
    <citation type="submission" date="2013-06" db="EMBL/GenBank/DDBJ databases">
        <title>The Genome Sequence of Campylobacter ureolyticus ACS-301-V-SCH3B.</title>
        <authorList>
            <consortium name="The Broad Institute Genomics Platform"/>
            <person name="Earl A."/>
            <person name="Ward D."/>
            <person name="Feldgarden M."/>
            <person name="Gevers D."/>
            <person name="Saerens B."/>
            <person name="Vaneechoutte M."/>
            <person name="Walker B."/>
            <person name="Young S."/>
            <person name="Zeng Q."/>
            <person name="Gargeya S."/>
            <person name="Fitzgerald M."/>
            <person name="Haas B."/>
            <person name="Abouelleil A."/>
            <person name="Allen A.W."/>
            <person name="Alvarado L."/>
            <person name="Arachchi H.M."/>
            <person name="Berlin A.M."/>
            <person name="Chapman S.B."/>
            <person name="Gainer-Dewar J."/>
            <person name="Goldberg J."/>
            <person name="Griggs A."/>
            <person name="Gujja S."/>
            <person name="Hansen M."/>
            <person name="Howarth C."/>
            <person name="Imamovic A."/>
            <person name="Ireland A."/>
            <person name="Larimer J."/>
            <person name="McCowan C."/>
            <person name="Murphy C."/>
            <person name="Pearson M."/>
            <person name="Poon T.W."/>
            <person name="Priest M."/>
            <person name="Roberts A."/>
            <person name="Saif S."/>
            <person name="Shea T."/>
            <person name="Sisk P."/>
            <person name="Sykes S."/>
            <person name="Wortman J."/>
            <person name="Nusbaum C."/>
            <person name="Birren B."/>
        </authorList>
    </citation>
    <scope>NUCLEOTIDE SEQUENCE [LARGE SCALE GENOMIC DNA]</scope>
    <source>
        <strain evidence="6 7">ACS-301-V-Sch3b</strain>
    </source>
</reference>
<dbReference type="Gene3D" id="3.40.50.720">
    <property type="entry name" value="NAD(P)-binding Rossmann-like Domain"/>
    <property type="match status" value="2"/>
</dbReference>
<dbReference type="RefSeq" id="WP_016646825.1">
    <property type="nucleotide sequence ID" value="NZ_KE340326.1"/>
</dbReference>
<proteinExistence type="inferred from homology"/>
<feature type="domain" description="UDP-glucose/GDP-mannose dehydrogenase C-terminal" evidence="5">
    <location>
        <begin position="317"/>
        <end position="411"/>
    </location>
</feature>
<dbReference type="GO" id="GO:0016628">
    <property type="term" value="F:oxidoreductase activity, acting on the CH-CH group of donors, NAD or NADP as acceptor"/>
    <property type="evidence" value="ECO:0007669"/>
    <property type="project" value="InterPro"/>
</dbReference>
<keyword evidence="3" id="KW-0520">NAD</keyword>
<dbReference type="GO" id="GO:0051287">
    <property type="term" value="F:NAD binding"/>
    <property type="evidence" value="ECO:0007669"/>
    <property type="project" value="InterPro"/>
</dbReference>
<keyword evidence="2" id="KW-0560">Oxidoreductase</keyword>
<dbReference type="PIRSF" id="PIRSF500136">
    <property type="entry name" value="UDP_ManNAc_DH"/>
    <property type="match status" value="1"/>
</dbReference>
<dbReference type="PATRIC" id="fig|883165.3.peg.986"/>
<dbReference type="EMBL" id="AGYD01000006">
    <property type="protein sequence ID" value="EPH08989.1"/>
    <property type="molecule type" value="Genomic_DNA"/>
</dbReference>
<dbReference type="InterPro" id="IPR036291">
    <property type="entry name" value="NAD(P)-bd_dom_sf"/>
</dbReference>
<dbReference type="GO" id="GO:0016616">
    <property type="term" value="F:oxidoreductase activity, acting on the CH-OH group of donors, NAD or NADP as acceptor"/>
    <property type="evidence" value="ECO:0007669"/>
    <property type="project" value="InterPro"/>
</dbReference>
<evidence type="ECO:0000313" key="7">
    <source>
        <dbReference type="Proteomes" id="UP000014539"/>
    </source>
</evidence>
<dbReference type="Pfam" id="PF00984">
    <property type="entry name" value="UDPG_MGDP_dh"/>
    <property type="match status" value="1"/>
</dbReference>
<dbReference type="PIRSF" id="PIRSF000124">
    <property type="entry name" value="UDPglc_GDPman_dh"/>
    <property type="match status" value="1"/>
</dbReference>
<evidence type="ECO:0000256" key="1">
    <source>
        <dbReference type="ARBA" id="ARBA00006601"/>
    </source>
</evidence>
<dbReference type="InterPro" id="IPR001732">
    <property type="entry name" value="UDP-Glc/GDP-Man_DH_N"/>
</dbReference>
<dbReference type="InterPro" id="IPR008927">
    <property type="entry name" value="6-PGluconate_DH-like_C_sf"/>
</dbReference>
<protein>
    <submittedName>
        <fullName evidence="6">Nucleotide sugar dehydrogenase</fullName>
    </submittedName>
</protein>
<gene>
    <name evidence="6" type="ORF">HMPREF9309_00970</name>
</gene>
<evidence type="ECO:0000256" key="3">
    <source>
        <dbReference type="ARBA" id="ARBA00023027"/>
    </source>
</evidence>
<dbReference type="InterPro" id="IPR014027">
    <property type="entry name" value="UDP-Glc/GDP-Man_DH_C"/>
</dbReference>
<dbReference type="PANTHER" id="PTHR43491:SF2">
    <property type="entry name" value="UDP-N-ACETYL-D-MANNOSAMINE DEHYDROGENASE"/>
    <property type="match status" value="1"/>
</dbReference>
<dbReference type="PANTHER" id="PTHR43491">
    <property type="entry name" value="UDP-N-ACETYL-D-MANNOSAMINE DEHYDROGENASE"/>
    <property type="match status" value="1"/>
</dbReference>
<dbReference type="NCBIfam" id="TIGR03026">
    <property type="entry name" value="NDP-sugDHase"/>
    <property type="match status" value="1"/>
</dbReference>
<dbReference type="HOGENOM" id="CLU_023810_3_1_7"/>
<evidence type="ECO:0000313" key="6">
    <source>
        <dbReference type="EMBL" id="EPH08989.1"/>
    </source>
</evidence>
<dbReference type="SMART" id="SM00984">
    <property type="entry name" value="UDPG_MGDP_dh_C"/>
    <property type="match status" value="1"/>
</dbReference>
<dbReference type="InterPro" id="IPR014026">
    <property type="entry name" value="UDP-Glc/GDP-Man_DH_dimer"/>
</dbReference>
<organism evidence="6 7">
    <name type="scientific">Campylobacter ureolyticus ACS-301-V-Sch3b</name>
    <dbReference type="NCBI Taxonomy" id="883165"/>
    <lineage>
        <taxon>Bacteria</taxon>
        <taxon>Pseudomonadati</taxon>
        <taxon>Campylobacterota</taxon>
        <taxon>Epsilonproteobacteria</taxon>
        <taxon>Campylobacterales</taxon>
        <taxon>Campylobacteraceae</taxon>
        <taxon>Campylobacter</taxon>
    </lineage>
</organism>
<dbReference type="InterPro" id="IPR036220">
    <property type="entry name" value="UDP-Glc/GDP-Man_DH_C_sf"/>
</dbReference>
<dbReference type="GO" id="GO:0000271">
    <property type="term" value="P:polysaccharide biosynthetic process"/>
    <property type="evidence" value="ECO:0007669"/>
    <property type="project" value="InterPro"/>
</dbReference>
<dbReference type="SUPFAM" id="SSF48179">
    <property type="entry name" value="6-phosphogluconate dehydrogenase C-terminal domain-like"/>
    <property type="match status" value="1"/>
</dbReference>
<name>S3XDT3_9BACT</name>
<dbReference type="SUPFAM" id="SSF52413">
    <property type="entry name" value="UDP-glucose/GDP-mannose dehydrogenase C-terminal domain"/>
    <property type="match status" value="1"/>
</dbReference>
<dbReference type="Pfam" id="PF03721">
    <property type="entry name" value="UDPG_MGDP_dh_N"/>
    <property type="match status" value="1"/>
</dbReference>
<sequence length="416" mass="46525">MSIKISVIGLGYVGLPLAVAFSDKFKVIGFDVNEKRVEELNKFNDKTLEINLEKLKNAITNNKMKLSSKIDDIKECNFYIVSVPTPVDKNNRPDLTPLLKASQSVGSVLKKGDIVVYESTVYPGATEEECVPVLEKFSNLKFNEDFFCGYSPERINPGDKEHTITKIKKITSGSTNKVADIVDDVYASVIKAGTFKASSVKVAEAAKVIENTQRDINIAFVNELAMIFEKMHIDTTEVLKAAGTKWNFLKFSPGLVGGHCIGVDPYYLTHKAQELGYHPEIILAGRRINDNMGKYAANRVIKLMIKHDKKINKAKVLILGITFKENCPDIRNSRVIDVIKELKEFGCNVDVYDPWADKNDVLREYNLNLIENLNLNNCDAVVLAVAHDEFKNLDFSNLDAVTFDIKGILQNPDGRL</sequence>
<dbReference type="InterPro" id="IPR028359">
    <property type="entry name" value="UDP_ManNAc/GlcNAc_DH"/>
</dbReference>
<dbReference type="eggNOG" id="COG0677">
    <property type="taxonomic scope" value="Bacteria"/>
</dbReference>
<evidence type="ECO:0000256" key="2">
    <source>
        <dbReference type="ARBA" id="ARBA00023002"/>
    </source>
</evidence>
<evidence type="ECO:0000259" key="5">
    <source>
        <dbReference type="SMART" id="SM00984"/>
    </source>
</evidence>